<feature type="signal peptide" evidence="1">
    <location>
        <begin position="1"/>
        <end position="16"/>
    </location>
</feature>
<sequence>MRLVLCTTVFFAVASAAPAIFSEERINAILDKLRKANSIGEYAVNTFFIARTLKRYTSKMPSSSAQAICLLILTKANSQYFPPFL</sequence>
<keyword evidence="3" id="KW-1185">Reference proteome</keyword>
<comment type="caution">
    <text evidence="2">The sequence shown here is derived from an EMBL/GenBank/DDBJ whole genome shotgun (WGS) entry which is preliminary data.</text>
</comment>
<dbReference type="AlphaFoldDB" id="A0A368FVL2"/>
<dbReference type="OrthoDB" id="5878019at2759"/>
<gene>
    <name evidence="2" type="ORF">ANCCAN_19140</name>
</gene>
<evidence type="ECO:0000256" key="1">
    <source>
        <dbReference type="SAM" id="SignalP"/>
    </source>
</evidence>
<proteinExistence type="predicted"/>
<reference evidence="2 3" key="1">
    <citation type="submission" date="2014-10" db="EMBL/GenBank/DDBJ databases">
        <title>Draft genome of the hookworm Ancylostoma caninum.</title>
        <authorList>
            <person name="Mitreva M."/>
        </authorList>
    </citation>
    <scope>NUCLEOTIDE SEQUENCE [LARGE SCALE GENOMIC DNA]</scope>
    <source>
        <strain evidence="2 3">Baltimore</strain>
    </source>
</reference>
<accession>A0A368FVL2</accession>
<feature type="chain" id="PRO_5016984959" evidence="1">
    <location>
        <begin position="17"/>
        <end position="85"/>
    </location>
</feature>
<protein>
    <submittedName>
        <fullName evidence="2">Uncharacterized protein</fullName>
    </submittedName>
</protein>
<name>A0A368FVL2_ANCCA</name>
<evidence type="ECO:0000313" key="2">
    <source>
        <dbReference type="EMBL" id="RCN35009.1"/>
    </source>
</evidence>
<organism evidence="2 3">
    <name type="scientific">Ancylostoma caninum</name>
    <name type="common">Dog hookworm</name>
    <dbReference type="NCBI Taxonomy" id="29170"/>
    <lineage>
        <taxon>Eukaryota</taxon>
        <taxon>Metazoa</taxon>
        <taxon>Ecdysozoa</taxon>
        <taxon>Nematoda</taxon>
        <taxon>Chromadorea</taxon>
        <taxon>Rhabditida</taxon>
        <taxon>Rhabditina</taxon>
        <taxon>Rhabditomorpha</taxon>
        <taxon>Strongyloidea</taxon>
        <taxon>Ancylostomatidae</taxon>
        <taxon>Ancylostomatinae</taxon>
        <taxon>Ancylostoma</taxon>
    </lineage>
</organism>
<evidence type="ECO:0000313" key="3">
    <source>
        <dbReference type="Proteomes" id="UP000252519"/>
    </source>
</evidence>
<keyword evidence="1" id="KW-0732">Signal</keyword>
<dbReference type="EMBL" id="JOJR01000713">
    <property type="protein sequence ID" value="RCN35009.1"/>
    <property type="molecule type" value="Genomic_DNA"/>
</dbReference>
<dbReference type="Proteomes" id="UP000252519">
    <property type="component" value="Unassembled WGS sequence"/>
</dbReference>